<protein>
    <submittedName>
        <fullName evidence="1">Uncharacterized protein</fullName>
    </submittedName>
</protein>
<evidence type="ECO:0000313" key="1">
    <source>
        <dbReference type="EMBL" id="MDQ0324628.1"/>
    </source>
</evidence>
<evidence type="ECO:0000313" key="2">
    <source>
        <dbReference type="Proteomes" id="UP001230253"/>
    </source>
</evidence>
<comment type="caution">
    <text evidence="1">The sequence shown here is derived from an EMBL/GenBank/DDBJ whole genome shotgun (WGS) entry which is preliminary data.</text>
</comment>
<accession>A0ABU0C294</accession>
<organism evidence="1 2">
    <name type="scientific">Rhodopseudomonas julia</name>
    <dbReference type="NCBI Taxonomy" id="200617"/>
    <lineage>
        <taxon>Bacteria</taxon>
        <taxon>Pseudomonadati</taxon>
        <taxon>Pseudomonadota</taxon>
        <taxon>Alphaproteobacteria</taxon>
        <taxon>Hyphomicrobiales</taxon>
        <taxon>Nitrobacteraceae</taxon>
        <taxon>Rhodopseudomonas</taxon>
    </lineage>
</organism>
<sequence>MQVNLQDKGDAEMKKYILSGFAALAILAATAAPAFSGEPLASGSSGVVTQALQKLAQADDASACGNIPTSELGRCTLDNPPEQLDNLNCPACCAHRNALTWVSANHNVACQ</sequence>
<proteinExistence type="predicted"/>
<dbReference type="EMBL" id="JAUSUK010000001">
    <property type="protein sequence ID" value="MDQ0324628.1"/>
    <property type="molecule type" value="Genomic_DNA"/>
</dbReference>
<reference evidence="1 2" key="1">
    <citation type="submission" date="2023-07" db="EMBL/GenBank/DDBJ databases">
        <title>Genomic Encyclopedia of Type Strains, Phase IV (KMG-IV): sequencing the most valuable type-strain genomes for metagenomic binning, comparative biology and taxonomic classification.</title>
        <authorList>
            <person name="Goeker M."/>
        </authorList>
    </citation>
    <scope>NUCLEOTIDE SEQUENCE [LARGE SCALE GENOMIC DNA]</scope>
    <source>
        <strain evidence="1 2">DSM 11549</strain>
    </source>
</reference>
<keyword evidence="2" id="KW-1185">Reference proteome</keyword>
<name>A0ABU0C294_9BRAD</name>
<gene>
    <name evidence="1" type="ORF">J2R99_000477</name>
</gene>
<dbReference type="RefSeq" id="WP_307152895.1">
    <property type="nucleotide sequence ID" value="NZ_JAUSUK010000001.1"/>
</dbReference>
<dbReference type="Proteomes" id="UP001230253">
    <property type="component" value="Unassembled WGS sequence"/>
</dbReference>